<organism evidence="1 2">
    <name type="scientific">Roridomyces roridus</name>
    <dbReference type="NCBI Taxonomy" id="1738132"/>
    <lineage>
        <taxon>Eukaryota</taxon>
        <taxon>Fungi</taxon>
        <taxon>Dikarya</taxon>
        <taxon>Basidiomycota</taxon>
        <taxon>Agaricomycotina</taxon>
        <taxon>Agaricomycetes</taxon>
        <taxon>Agaricomycetidae</taxon>
        <taxon>Agaricales</taxon>
        <taxon>Marasmiineae</taxon>
        <taxon>Mycenaceae</taxon>
        <taxon>Roridomyces</taxon>
    </lineage>
</organism>
<evidence type="ECO:0008006" key="3">
    <source>
        <dbReference type="Google" id="ProtNLM"/>
    </source>
</evidence>
<dbReference type="EMBL" id="JARKIF010000003">
    <property type="protein sequence ID" value="KAJ7643877.1"/>
    <property type="molecule type" value="Genomic_DNA"/>
</dbReference>
<reference evidence="1" key="1">
    <citation type="submission" date="2023-03" db="EMBL/GenBank/DDBJ databases">
        <title>Massive genome expansion in bonnet fungi (Mycena s.s.) driven by repeated elements and novel gene families across ecological guilds.</title>
        <authorList>
            <consortium name="Lawrence Berkeley National Laboratory"/>
            <person name="Harder C.B."/>
            <person name="Miyauchi S."/>
            <person name="Viragh M."/>
            <person name="Kuo A."/>
            <person name="Thoen E."/>
            <person name="Andreopoulos B."/>
            <person name="Lu D."/>
            <person name="Skrede I."/>
            <person name="Drula E."/>
            <person name="Henrissat B."/>
            <person name="Morin E."/>
            <person name="Kohler A."/>
            <person name="Barry K."/>
            <person name="LaButti K."/>
            <person name="Morin E."/>
            <person name="Salamov A."/>
            <person name="Lipzen A."/>
            <person name="Mereny Z."/>
            <person name="Hegedus B."/>
            <person name="Baldrian P."/>
            <person name="Stursova M."/>
            <person name="Weitz H."/>
            <person name="Taylor A."/>
            <person name="Grigoriev I.V."/>
            <person name="Nagy L.G."/>
            <person name="Martin F."/>
            <person name="Kauserud H."/>
        </authorList>
    </citation>
    <scope>NUCLEOTIDE SEQUENCE</scope>
    <source>
        <strain evidence="1">9284</strain>
    </source>
</reference>
<evidence type="ECO:0000313" key="1">
    <source>
        <dbReference type="EMBL" id="KAJ7643877.1"/>
    </source>
</evidence>
<protein>
    <recommendedName>
        <fullName evidence="3">Arrestin-like N-terminal domain-containing protein</fullName>
    </recommendedName>
</protein>
<name>A0AAD7FUH3_9AGAR</name>
<keyword evidence="2" id="KW-1185">Reference proteome</keyword>
<dbReference type="AlphaFoldDB" id="A0AAD7FUH3"/>
<gene>
    <name evidence="1" type="ORF">FB45DRAFT_896328</name>
</gene>
<sequence length="419" mass="45884">MDLDSDSPGAPLFCPPCYSLDPAIDETRLSLSPLTGTRPLPTGIFTKGCSSATVILYDQEPNTTVPCYGRGSYLRGSLLLDRDLSNICQVSAKLQARMEVTTSESGIMVTKFLNETLLLWSASASSSTSSCPASLSFTFRLPTSVQLGGVVGPLPPSYGAKFNGYPALFAQSAYILTISITRSGKLLSRTKTISIPLEYIPQTRPPRVMLSSRGCFFASLRAMPEEWDQTSFIMRARSDSPLAPIQCQVFSPSVKVFGLADTIPLHLQMCGDLASLREFILPCRVGDSAPTVRAYLTRMTSVVYRDRTTWRTQRIGEGHFRAVPPEVNFDDLECECDEHPKFDCEPQAQVLDWRGEVRCSPGVTVGGFRALAVSVKDFITIEVTPPRIMMQGKAKASPLMTVQHAIPIRLTTDSFVEPA</sequence>
<dbReference type="Proteomes" id="UP001221142">
    <property type="component" value="Unassembled WGS sequence"/>
</dbReference>
<evidence type="ECO:0000313" key="2">
    <source>
        <dbReference type="Proteomes" id="UP001221142"/>
    </source>
</evidence>
<comment type="caution">
    <text evidence="1">The sequence shown here is derived from an EMBL/GenBank/DDBJ whole genome shotgun (WGS) entry which is preliminary data.</text>
</comment>
<proteinExistence type="predicted"/>
<accession>A0AAD7FUH3</accession>